<evidence type="ECO:0000313" key="4">
    <source>
        <dbReference type="EMBL" id="KAB7518918.1"/>
    </source>
</evidence>
<dbReference type="InterPro" id="IPR036390">
    <property type="entry name" value="WH_DNA-bd_sf"/>
</dbReference>
<reference evidence="5 6" key="1">
    <citation type="submission" date="2019-10" db="EMBL/GenBank/DDBJ databases">
        <title>Unraveling microbial dark matter from salterns through culturing: the case of the genus Halosegnis.</title>
        <authorList>
            <person name="Duran-Viseras A."/>
            <person name="Andrei A.-S."/>
            <person name="Vera-Gargallo B."/>
            <person name="Ghai R."/>
            <person name="Sanchez-Porro C."/>
            <person name="Ventosa A."/>
        </authorList>
    </citation>
    <scope>NUCLEOTIDE SEQUENCE [LARGE SCALE GENOMIC DNA]</scope>
    <source>
        <strain evidence="3 6">F17-44</strain>
        <strain evidence="2 7">F18-79</strain>
        <strain evidence="4 5">F19-13</strain>
    </source>
</reference>
<accession>A0A5N5U990</accession>
<dbReference type="EMBL" id="QMDY01000003">
    <property type="protein sequence ID" value="KAB7518918.1"/>
    <property type="molecule type" value="Genomic_DNA"/>
</dbReference>
<dbReference type="AlphaFoldDB" id="A0A5N5UJJ1"/>
<evidence type="ECO:0000313" key="2">
    <source>
        <dbReference type="EMBL" id="KAB7513830.1"/>
    </source>
</evidence>
<dbReference type="EMBL" id="QJOW01000004">
    <property type="protein sequence ID" value="KAB7514232.1"/>
    <property type="molecule type" value="Genomic_DNA"/>
</dbReference>
<dbReference type="InterPro" id="IPR036388">
    <property type="entry name" value="WH-like_DNA-bd_sf"/>
</dbReference>
<dbReference type="SUPFAM" id="SSF46785">
    <property type="entry name" value="Winged helix' DNA-binding domain"/>
    <property type="match status" value="1"/>
</dbReference>
<evidence type="ECO:0000313" key="3">
    <source>
        <dbReference type="EMBL" id="KAB7514232.1"/>
    </source>
</evidence>
<dbReference type="Pfam" id="PF01978">
    <property type="entry name" value="TrmB"/>
    <property type="match status" value="1"/>
</dbReference>
<dbReference type="EMBL" id="QKKZ01000003">
    <property type="protein sequence ID" value="KAB7513830.1"/>
    <property type="molecule type" value="Genomic_DNA"/>
</dbReference>
<name>A0A5N5UJJ1_9EURY</name>
<dbReference type="InterPro" id="IPR002831">
    <property type="entry name" value="Tscrpt_reg_TrmB_N"/>
</dbReference>
<gene>
    <name evidence="2" type="ORF">DM867_08460</name>
    <name evidence="3" type="ORF">DMP03_10115</name>
    <name evidence="4" type="ORF">DP108_07145</name>
</gene>
<evidence type="ECO:0000313" key="6">
    <source>
        <dbReference type="Proteomes" id="UP000326302"/>
    </source>
</evidence>
<accession>A0A5N5U5C5</accession>
<protein>
    <submittedName>
        <fullName evidence="4">Helix-turn-helix domain-containing protein</fullName>
    </submittedName>
</protein>
<keyword evidence="7" id="KW-1185">Reference proteome</keyword>
<sequence>MTATVLRFYRITFIAVGPIYPLMTITSVSEGLSTELHTPELLDCIYGLNDRDKAVFQLIHQASEPNTTEDISTQLGCNRSTAHRSLSRLVERDIVVQQRVKDNNGYHYEYELREPAEIAQDMQTLLNDWYSVTRQLLHRCEYPTDEDSIPQD</sequence>
<dbReference type="Proteomes" id="UP000326207">
    <property type="component" value="Unassembled WGS sequence"/>
</dbReference>
<dbReference type="Proteomes" id="UP000326302">
    <property type="component" value="Unassembled WGS sequence"/>
</dbReference>
<accession>A0A5N5UJJ1</accession>
<proteinExistence type="predicted"/>
<feature type="domain" description="Transcription regulator TrmB N-terminal" evidence="1">
    <location>
        <begin position="45"/>
        <end position="107"/>
    </location>
</feature>
<evidence type="ECO:0000313" key="5">
    <source>
        <dbReference type="Proteomes" id="UP000326207"/>
    </source>
</evidence>
<evidence type="ECO:0000313" key="7">
    <source>
        <dbReference type="Proteomes" id="UP000326865"/>
    </source>
</evidence>
<dbReference type="Proteomes" id="UP000326865">
    <property type="component" value="Unassembled WGS sequence"/>
</dbReference>
<evidence type="ECO:0000259" key="1">
    <source>
        <dbReference type="Pfam" id="PF01978"/>
    </source>
</evidence>
<dbReference type="RefSeq" id="WP_152120563.1">
    <property type="nucleotide sequence ID" value="NZ_QJOW01000004.1"/>
</dbReference>
<organism evidence="4 5">
    <name type="scientific">Halosegnis rubeus</name>
    <dbReference type="NCBI Taxonomy" id="2212850"/>
    <lineage>
        <taxon>Archaea</taxon>
        <taxon>Methanobacteriati</taxon>
        <taxon>Methanobacteriota</taxon>
        <taxon>Stenosarchaea group</taxon>
        <taxon>Halobacteria</taxon>
        <taxon>Halobacteriales</taxon>
        <taxon>Natronomonadaceae</taxon>
        <taxon>Halosegnis</taxon>
    </lineage>
</organism>
<comment type="caution">
    <text evidence="4">The sequence shown here is derived from an EMBL/GenBank/DDBJ whole genome shotgun (WGS) entry which is preliminary data.</text>
</comment>
<dbReference type="Gene3D" id="1.10.10.10">
    <property type="entry name" value="Winged helix-like DNA-binding domain superfamily/Winged helix DNA-binding domain"/>
    <property type="match status" value="1"/>
</dbReference>